<keyword evidence="3" id="KW-1185">Reference proteome</keyword>
<dbReference type="EMBL" id="JAWDGP010001105">
    <property type="protein sequence ID" value="KAK3794557.1"/>
    <property type="molecule type" value="Genomic_DNA"/>
</dbReference>
<feature type="region of interest" description="Disordered" evidence="1">
    <location>
        <begin position="1"/>
        <end position="31"/>
    </location>
</feature>
<dbReference type="Proteomes" id="UP001283361">
    <property type="component" value="Unassembled WGS sequence"/>
</dbReference>
<protein>
    <submittedName>
        <fullName evidence="2">Uncharacterized protein</fullName>
    </submittedName>
</protein>
<organism evidence="2 3">
    <name type="scientific">Elysia crispata</name>
    <name type="common">lettuce slug</name>
    <dbReference type="NCBI Taxonomy" id="231223"/>
    <lineage>
        <taxon>Eukaryota</taxon>
        <taxon>Metazoa</taxon>
        <taxon>Spiralia</taxon>
        <taxon>Lophotrochozoa</taxon>
        <taxon>Mollusca</taxon>
        <taxon>Gastropoda</taxon>
        <taxon>Heterobranchia</taxon>
        <taxon>Euthyneura</taxon>
        <taxon>Panpulmonata</taxon>
        <taxon>Sacoglossa</taxon>
        <taxon>Placobranchoidea</taxon>
        <taxon>Plakobranchidae</taxon>
        <taxon>Elysia</taxon>
    </lineage>
</organism>
<comment type="caution">
    <text evidence="2">The sequence shown here is derived from an EMBL/GenBank/DDBJ whole genome shotgun (WGS) entry which is preliminary data.</text>
</comment>
<sequence length="175" mass="19163">MSVGAISRYQPIKTDLQPVPSDESTDDPSEDHNIIEDLSVLLPAPNDPQFQPALTCKHSGIILQLVKVSIAISRVTDASGKFVVVDVGSCGGNSDGGVFSRSSLGKKLMSDKLSIPQRGYIPAPVPNEHLLPRRLTDQNLQKHRQRSTKCGMQVREKLVNYFMTEGAVPWQSNIL</sequence>
<reference evidence="2" key="1">
    <citation type="journal article" date="2023" name="G3 (Bethesda)">
        <title>A reference genome for the long-term kleptoplast-retaining sea slug Elysia crispata morphotype clarki.</title>
        <authorList>
            <person name="Eastman K.E."/>
            <person name="Pendleton A.L."/>
            <person name="Shaikh M.A."/>
            <person name="Suttiyut T."/>
            <person name="Ogas R."/>
            <person name="Tomko P."/>
            <person name="Gavelis G."/>
            <person name="Widhalm J.R."/>
            <person name="Wisecaver J.H."/>
        </authorList>
    </citation>
    <scope>NUCLEOTIDE SEQUENCE</scope>
    <source>
        <strain evidence="2">ECLA1</strain>
    </source>
</reference>
<evidence type="ECO:0000313" key="2">
    <source>
        <dbReference type="EMBL" id="KAK3794557.1"/>
    </source>
</evidence>
<gene>
    <name evidence="2" type="ORF">RRG08_003707</name>
</gene>
<dbReference type="AlphaFoldDB" id="A0AAE1AVB4"/>
<evidence type="ECO:0000313" key="3">
    <source>
        <dbReference type="Proteomes" id="UP001283361"/>
    </source>
</evidence>
<accession>A0AAE1AVB4</accession>
<name>A0AAE1AVB4_9GAST</name>
<proteinExistence type="predicted"/>
<evidence type="ECO:0000256" key="1">
    <source>
        <dbReference type="SAM" id="MobiDB-lite"/>
    </source>
</evidence>